<dbReference type="Proteomes" id="UP001208689">
    <property type="component" value="Chromosome"/>
</dbReference>
<proteinExistence type="predicted"/>
<dbReference type="PANTHER" id="PTHR42103">
    <property type="entry name" value="ALPHA/BETA-HYDROLASES SUPERFAMILY PROTEIN"/>
    <property type="match status" value="1"/>
</dbReference>
<dbReference type="EMBL" id="CP104013">
    <property type="protein sequence ID" value="UYP43882.1"/>
    <property type="molecule type" value="Genomic_DNA"/>
</dbReference>
<organism evidence="2 3">
    <name type="scientific">Candidatus Lokiarchaeum ossiferum</name>
    <dbReference type="NCBI Taxonomy" id="2951803"/>
    <lineage>
        <taxon>Archaea</taxon>
        <taxon>Promethearchaeati</taxon>
        <taxon>Promethearchaeota</taxon>
        <taxon>Promethearchaeia</taxon>
        <taxon>Promethearchaeales</taxon>
        <taxon>Promethearchaeaceae</taxon>
        <taxon>Candidatus Lokiarchaeum</taxon>
    </lineage>
</organism>
<accession>A0ABY6HNA7</accession>
<gene>
    <name evidence="2" type="ORF">NEF87_000167</name>
</gene>
<name>A0ABY6HNA7_9ARCH</name>
<reference evidence="2" key="1">
    <citation type="submission" date="2022-09" db="EMBL/GenBank/DDBJ databases">
        <title>Actin cytoskeleton and complex cell architecture in an #Asgard archaeon.</title>
        <authorList>
            <person name="Ponce Toledo R.I."/>
            <person name="Schleper C."/>
            <person name="Rodrigues Oliveira T."/>
            <person name="Wollweber F."/>
            <person name="Xu J."/>
            <person name="Rittmann S."/>
            <person name="Klingl A."/>
            <person name="Pilhofer M."/>
        </authorList>
    </citation>
    <scope>NUCLEOTIDE SEQUENCE</scope>
    <source>
        <strain evidence="2">B-35</strain>
    </source>
</reference>
<dbReference type="PANTHER" id="PTHR42103:SF2">
    <property type="entry name" value="AB HYDROLASE-1 DOMAIN-CONTAINING PROTEIN"/>
    <property type="match status" value="1"/>
</dbReference>
<dbReference type="Pfam" id="PF01738">
    <property type="entry name" value="DLH"/>
    <property type="match status" value="1"/>
</dbReference>
<keyword evidence="3" id="KW-1185">Reference proteome</keyword>
<dbReference type="SUPFAM" id="SSF53474">
    <property type="entry name" value="alpha/beta-Hydrolases"/>
    <property type="match status" value="1"/>
</dbReference>
<evidence type="ECO:0000259" key="1">
    <source>
        <dbReference type="Pfam" id="PF01738"/>
    </source>
</evidence>
<evidence type="ECO:0000313" key="2">
    <source>
        <dbReference type="EMBL" id="UYP43882.1"/>
    </source>
</evidence>
<dbReference type="InterPro" id="IPR002925">
    <property type="entry name" value="Dienelactn_hydro"/>
</dbReference>
<dbReference type="InterPro" id="IPR029058">
    <property type="entry name" value="AB_hydrolase_fold"/>
</dbReference>
<sequence length="215" mass="24123">MTNFEEIIRIPSPIGNLEAKFSKGNNSKKFGIIFCCPHPIYSGTMDMELISIIMSPFIEAGYPTIRFNYRGKGNSDGQYGRGIGERMDVRTVCTHYLSTPNVPPKIVLMGYSFGAAIGSSIVSEFQDIIGYVAISYPFPINPIYIKNASVSRPKLFLWGDADKVISISALESAYADLQEPKEKKVFPGARHSWKTFEENLATFIFSWVKNLHFIK</sequence>
<protein>
    <recommendedName>
        <fullName evidence="1">Dienelactone hydrolase domain-containing protein</fullName>
    </recommendedName>
</protein>
<feature type="domain" description="Dienelactone hydrolase" evidence="1">
    <location>
        <begin position="95"/>
        <end position="194"/>
    </location>
</feature>
<dbReference type="Gene3D" id="3.40.50.1820">
    <property type="entry name" value="alpha/beta hydrolase"/>
    <property type="match status" value="1"/>
</dbReference>
<evidence type="ECO:0000313" key="3">
    <source>
        <dbReference type="Proteomes" id="UP001208689"/>
    </source>
</evidence>